<dbReference type="Proteomes" id="UP000239151">
    <property type="component" value="Unassembled WGS sequence"/>
</dbReference>
<evidence type="ECO:0000256" key="1">
    <source>
        <dbReference type="SAM" id="Phobius"/>
    </source>
</evidence>
<organism evidence="2 3">
    <name type="scientific">Aliarcobacter cryaerophilus</name>
    <dbReference type="NCBI Taxonomy" id="28198"/>
    <lineage>
        <taxon>Bacteria</taxon>
        <taxon>Pseudomonadati</taxon>
        <taxon>Campylobacterota</taxon>
        <taxon>Epsilonproteobacteria</taxon>
        <taxon>Campylobacterales</taxon>
        <taxon>Arcobacteraceae</taxon>
        <taxon>Aliarcobacter</taxon>
    </lineage>
</organism>
<keyword evidence="1" id="KW-1133">Transmembrane helix</keyword>
<dbReference type="EMBL" id="NXGI01000010">
    <property type="protein sequence ID" value="PRM97447.1"/>
    <property type="molecule type" value="Genomic_DNA"/>
</dbReference>
<evidence type="ECO:0000313" key="2">
    <source>
        <dbReference type="EMBL" id="PRM97447.1"/>
    </source>
</evidence>
<dbReference type="AlphaFoldDB" id="A0A2S9TF47"/>
<name>A0A2S9TF47_9BACT</name>
<proteinExistence type="predicted"/>
<comment type="caution">
    <text evidence="2">The sequence shown here is derived from an EMBL/GenBank/DDBJ whole genome shotgun (WGS) entry which is preliminary data.</text>
</comment>
<keyword evidence="1" id="KW-0812">Transmembrane</keyword>
<sequence>MGLKDLKVNYKINIISIITIVLLGVVTAVLYSGMSKINKSFETSSSISDLAITITKTSEQGLQVSNALRGIIINPNDTKAKENFIQAVKELDALILVLKNSSKQFQGFEKFEIAPLYTSQINVLNKITQLSHIKNLQFLIYKSYNKAHK</sequence>
<keyword evidence="1" id="KW-0472">Membrane</keyword>
<feature type="transmembrane region" description="Helical" evidence="1">
    <location>
        <begin position="12"/>
        <end position="31"/>
    </location>
</feature>
<accession>A0A2S9TF47</accession>
<gene>
    <name evidence="2" type="ORF">CJ670_05925</name>
</gene>
<evidence type="ECO:0000313" key="3">
    <source>
        <dbReference type="Proteomes" id="UP000239151"/>
    </source>
</evidence>
<protein>
    <recommendedName>
        <fullName evidence="4">Chemotaxis methyl-accepting receptor HlyB-like 4HB MCP domain-containing protein</fullName>
    </recommendedName>
</protein>
<reference evidence="2 3" key="1">
    <citation type="submission" date="2017-09" db="EMBL/GenBank/DDBJ databases">
        <title>Reassesment of A. cryaerophilus.</title>
        <authorList>
            <person name="Perez-Cataluna A."/>
            <person name="Collado L."/>
            <person name="Salgado O."/>
            <person name="Lefinanco V."/>
            <person name="Figueras M.J."/>
        </authorList>
    </citation>
    <scope>NUCLEOTIDE SEQUENCE [LARGE SCALE GENOMIC DNA]</scope>
    <source>
        <strain evidence="2 3">LMG 9065</strain>
    </source>
</reference>
<evidence type="ECO:0008006" key="4">
    <source>
        <dbReference type="Google" id="ProtNLM"/>
    </source>
</evidence>